<sequence length="109" mass="11687">MWVCLCNSFNDKAVKDAIQSYAPDRMIERKDIKALYEICSNGEKPNCGKCLRTQFMDIVNDHNKAIAQKLGVGVQIITPAANDSTAPKPGAGGCGNCQCNKGGPRCIPG</sequence>
<dbReference type="AlphaFoldDB" id="M4VH46"/>
<dbReference type="InterPro" id="IPR041854">
    <property type="entry name" value="BFD-like_2Fe2S-bd_dom_sf"/>
</dbReference>
<proteinExistence type="predicted"/>
<dbReference type="RefSeq" id="WP_015468034.1">
    <property type="nucleotide sequence ID" value="NC_020812.1"/>
</dbReference>
<reference evidence="1 2" key="1">
    <citation type="journal article" date="2013" name="ISME J.">
        <title>By their genes ye shall know them: genomic signatures of predatory bacteria.</title>
        <authorList>
            <person name="Pasternak Z."/>
            <person name="Pietrokovski S."/>
            <person name="Rotem O."/>
            <person name="Gophna U."/>
            <person name="Lurie-Weinberger M.N."/>
            <person name="Jurkevitch E."/>
        </authorList>
    </citation>
    <scope>NUCLEOTIDE SEQUENCE [LARGE SCALE GENOMIC DNA]</scope>
    <source>
        <strain evidence="1">EPB</strain>
    </source>
</reference>
<dbReference type="Gene3D" id="1.10.10.1100">
    <property type="entry name" value="BFD-like [2Fe-2S]-binding domain"/>
    <property type="match status" value="1"/>
</dbReference>
<dbReference type="OrthoDB" id="7428628at2"/>
<dbReference type="Proteomes" id="UP000011932">
    <property type="component" value="Chromosome"/>
</dbReference>
<evidence type="ECO:0000313" key="2">
    <source>
        <dbReference type="Proteomes" id="UP000011932"/>
    </source>
</evidence>
<dbReference type="HOGENOM" id="CLU_2180805_0_0_5"/>
<evidence type="ECO:0000313" key="1">
    <source>
        <dbReference type="EMBL" id="AGH98503.1"/>
    </source>
</evidence>
<protein>
    <recommendedName>
        <fullName evidence="3">BFD-like [2Fe-2S]-binding domain-containing protein</fullName>
    </recommendedName>
</protein>
<name>M4VH46_9BACT</name>
<accession>M4VH46</accession>
<dbReference type="STRING" id="349215.A11S_1701"/>
<dbReference type="KEGG" id="man:A11S_1701"/>
<organism evidence="1 2">
    <name type="scientific">Micavibrio aeruginosavorus EPB</name>
    <dbReference type="NCBI Taxonomy" id="349215"/>
    <lineage>
        <taxon>Bacteria</taxon>
        <taxon>Pseudomonadati</taxon>
        <taxon>Bdellovibrionota</taxon>
        <taxon>Bdellovibrionia</taxon>
        <taxon>Bdellovibrionales</taxon>
        <taxon>Pseudobdellovibrionaceae</taxon>
        <taxon>Micavibrio</taxon>
    </lineage>
</organism>
<gene>
    <name evidence="1" type="ORF">A11S_1701</name>
</gene>
<evidence type="ECO:0008006" key="3">
    <source>
        <dbReference type="Google" id="ProtNLM"/>
    </source>
</evidence>
<dbReference type="EMBL" id="CP003538">
    <property type="protein sequence ID" value="AGH98503.1"/>
    <property type="molecule type" value="Genomic_DNA"/>
</dbReference>